<gene>
    <name evidence="1" type="ORF">SMRZ_LOCUS16097</name>
</gene>
<proteinExistence type="predicted"/>
<evidence type="ECO:0000313" key="1">
    <source>
        <dbReference type="EMBL" id="VDP19963.1"/>
    </source>
</evidence>
<organism evidence="1 2">
    <name type="scientific">Schistosoma margrebowiei</name>
    <dbReference type="NCBI Taxonomy" id="48269"/>
    <lineage>
        <taxon>Eukaryota</taxon>
        <taxon>Metazoa</taxon>
        <taxon>Spiralia</taxon>
        <taxon>Lophotrochozoa</taxon>
        <taxon>Platyhelminthes</taxon>
        <taxon>Trematoda</taxon>
        <taxon>Digenea</taxon>
        <taxon>Strigeidida</taxon>
        <taxon>Schistosomatoidea</taxon>
        <taxon>Schistosomatidae</taxon>
        <taxon>Schistosoma</taxon>
    </lineage>
</organism>
<reference evidence="1 2" key="1">
    <citation type="submission" date="2018-11" db="EMBL/GenBank/DDBJ databases">
        <authorList>
            <consortium name="Pathogen Informatics"/>
        </authorList>
    </citation>
    <scope>NUCLEOTIDE SEQUENCE [LARGE SCALE GENOMIC DNA]</scope>
    <source>
        <strain evidence="1 2">Zambia</strain>
    </source>
</reference>
<evidence type="ECO:0000313" key="2">
    <source>
        <dbReference type="Proteomes" id="UP000277204"/>
    </source>
</evidence>
<protein>
    <submittedName>
        <fullName evidence="1">Uncharacterized protein</fullName>
    </submittedName>
</protein>
<dbReference type="EMBL" id="UZAI01017062">
    <property type="protein sequence ID" value="VDP19963.1"/>
    <property type="molecule type" value="Genomic_DNA"/>
</dbReference>
<keyword evidence="2" id="KW-1185">Reference proteome</keyword>
<dbReference type="Proteomes" id="UP000277204">
    <property type="component" value="Unassembled WGS sequence"/>
</dbReference>
<name>A0A183MJ72_9TREM</name>
<sequence length="77" mass="8636">MRDSTFRNFFEVPIPKSQDSSTKYHGKTTNQLNEVEINQNAVNIITNSTGSLQRTNESQHHDFQAALKQGQSGQIAT</sequence>
<dbReference type="AlphaFoldDB" id="A0A183MJ72"/>
<accession>A0A183MJ72</accession>